<accession>A0A368DQR5</accession>
<dbReference type="InterPro" id="IPR044855">
    <property type="entry name" value="CoA-Trfase_III_dom3_sf"/>
</dbReference>
<sequence length="403" mass="45305">MNNKTEKLEALKGLRVLECATVIAAPLCGRLLADFGAEVLHIEMPMKGDHLRNFGFEVDGINPWWKTYARNKKLITLDISKEEGRDILYQLLEDTDIFIENFRPGRLEEWGINIDELQSKYPKLIIVRVSGYGQTGPYANQPGFGTLMEAMSGFAEMTGENDGPPTLPQFALADTFAGFYAALSAMFAIYNRDIVKTKKGQVIDVSIWESLFSVLGPNAMVYDLTGQIPKRMGNKAPTSAPRNTYKTKDNRWIALAGATQTTAERLFKVIGRPDLIDHPKFLNNSERVVNVDELDEYISEWISKHSLQEVTSVLQKEAVPMGPVFNIEDIMNNIHAQAREMIINISDNGKNLNTENVFPKMSKTPGKIKHLGKNIGHDNEEIFRNWLGIKTSEITQLKKDGII</sequence>
<dbReference type="EMBL" id="QOQD01000006">
    <property type="protein sequence ID" value="RCL73545.1"/>
    <property type="molecule type" value="Genomic_DNA"/>
</dbReference>
<dbReference type="GO" id="GO:0016740">
    <property type="term" value="F:transferase activity"/>
    <property type="evidence" value="ECO:0007669"/>
    <property type="project" value="UniProtKB-KW"/>
</dbReference>
<dbReference type="InterPro" id="IPR050509">
    <property type="entry name" value="CoA-transferase_III"/>
</dbReference>
<dbReference type="PANTHER" id="PTHR48228">
    <property type="entry name" value="SUCCINYL-COA--D-CITRAMALATE COA-TRANSFERASE"/>
    <property type="match status" value="1"/>
</dbReference>
<proteinExistence type="predicted"/>
<dbReference type="SUPFAM" id="SSF89796">
    <property type="entry name" value="CoA-transferase family III (CaiB/BaiF)"/>
    <property type="match status" value="1"/>
</dbReference>
<organism evidence="2 3">
    <name type="scientific">PS1 clade bacterium</name>
    <dbReference type="NCBI Taxonomy" id="2175152"/>
    <lineage>
        <taxon>Bacteria</taxon>
        <taxon>Pseudomonadati</taxon>
        <taxon>Pseudomonadota</taxon>
        <taxon>Alphaproteobacteria</taxon>
        <taxon>PS1 clade</taxon>
    </lineage>
</organism>
<dbReference type="PANTHER" id="PTHR48228:SF6">
    <property type="entry name" value="L-CARNITINE COA-TRANSFERASE"/>
    <property type="match status" value="1"/>
</dbReference>
<gene>
    <name evidence="2" type="ORF">DBW71_03450</name>
</gene>
<dbReference type="Gene3D" id="3.40.50.10540">
    <property type="entry name" value="Crotonobetainyl-coa:carnitine coa-transferase, domain 1"/>
    <property type="match status" value="1"/>
</dbReference>
<dbReference type="Pfam" id="PF02515">
    <property type="entry name" value="CoA_transf_3"/>
    <property type="match status" value="1"/>
</dbReference>
<evidence type="ECO:0000256" key="1">
    <source>
        <dbReference type="ARBA" id="ARBA00022679"/>
    </source>
</evidence>
<keyword evidence="1 2" id="KW-0808">Transferase</keyword>
<dbReference type="Gene3D" id="3.30.1540.10">
    <property type="entry name" value="formyl-coa transferase, domain 3"/>
    <property type="match status" value="1"/>
</dbReference>
<dbReference type="InterPro" id="IPR003673">
    <property type="entry name" value="CoA-Trfase_fam_III"/>
</dbReference>
<reference evidence="2 3" key="1">
    <citation type="journal article" date="2018" name="Microbiome">
        <title>Fine metagenomic profile of the Mediterranean stratified and mixed water columns revealed by assembly and recruitment.</title>
        <authorList>
            <person name="Haro-Moreno J.M."/>
            <person name="Lopez-Perez M."/>
            <person name="De La Torre J.R."/>
            <person name="Picazo A."/>
            <person name="Camacho A."/>
            <person name="Rodriguez-Valera F."/>
        </authorList>
    </citation>
    <scope>NUCLEOTIDE SEQUENCE [LARGE SCALE GENOMIC DNA]</scope>
    <source>
        <strain evidence="2">MED-G57</strain>
    </source>
</reference>
<dbReference type="InterPro" id="IPR023606">
    <property type="entry name" value="CoA-Trfase_III_dom_1_sf"/>
</dbReference>
<dbReference type="Proteomes" id="UP000253570">
    <property type="component" value="Unassembled WGS sequence"/>
</dbReference>
<evidence type="ECO:0000313" key="3">
    <source>
        <dbReference type="Proteomes" id="UP000253570"/>
    </source>
</evidence>
<evidence type="ECO:0000313" key="2">
    <source>
        <dbReference type="EMBL" id="RCL73545.1"/>
    </source>
</evidence>
<protein>
    <submittedName>
        <fullName evidence="2">CoA transferase</fullName>
    </submittedName>
</protein>
<name>A0A368DQR5_9PROT</name>
<comment type="caution">
    <text evidence="2">The sequence shown here is derived from an EMBL/GenBank/DDBJ whole genome shotgun (WGS) entry which is preliminary data.</text>
</comment>
<dbReference type="AlphaFoldDB" id="A0A368DQR5"/>